<dbReference type="PATRIC" id="fig|216463.3.peg.2303"/>
<comment type="caution">
    <text evidence="1">The sequence shown here is derived from an EMBL/GenBank/DDBJ whole genome shotgun (WGS) entry which is preliminary data.</text>
</comment>
<dbReference type="AlphaFoldDB" id="A0A0F3RTP3"/>
<sequence length="99" mass="10907">MKFTQIGVNIHETVTNYSQMLAVFKAEKCFPSVYTFTHPQVIRQDTGLVRNHANAGSWRVKPSPIGISIWPAHKGNSVAPPLISWSAIKTIDVDVDGMG</sequence>
<proteinExistence type="predicted"/>
<accession>A0A0F3RTP3</accession>
<gene>
    <name evidence="1" type="ORF">VC81_02445</name>
</gene>
<dbReference type="Proteomes" id="UP000033491">
    <property type="component" value="Unassembled WGS sequence"/>
</dbReference>
<protein>
    <submittedName>
        <fullName evidence="1">Uncharacterized protein</fullName>
    </submittedName>
</protein>
<dbReference type="OrthoDB" id="9872915at2"/>
<evidence type="ECO:0000313" key="2">
    <source>
        <dbReference type="Proteomes" id="UP000033491"/>
    </source>
</evidence>
<organism evidence="1 2">
    <name type="scientific">Levilactobacillus spicheri</name>
    <dbReference type="NCBI Taxonomy" id="216463"/>
    <lineage>
        <taxon>Bacteria</taxon>
        <taxon>Bacillati</taxon>
        <taxon>Bacillota</taxon>
        <taxon>Bacilli</taxon>
        <taxon>Lactobacillales</taxon>
        <taxon>Lactobacillaceae</taxon>
        <taxon>Levilactobacillus</taxon>
    </lineage>
</organism>
<reference evidence="1 2" key="1">
    <citation type="submission" date="2015-03" db="EMBL/GenBank/DDBJ databases">
        <authorList>
            <person name="Zheng J."/>
            <person name="Ganezle M."/>
        </authorList>
    </citation>
    <scope>NUCLEOTIDE SEQUENCE [LARGE SCALE GENOMIC DNA]</scope>
    <source>
        <strain evidence="1 2">LP38</strain>
    </source>
</reference>
<dbReference type="EMBL" id="JZCR01000006">
    <property type="protein sequence ID" value="KJW13346.1"/>
    <property type="molecule type" value="Genomic_DNA"/>
</dbReference>
<dbReference type="RefSeq" id="WP_045806573.1">
    <property type="nucleotide sequence ID" value="NZ_JZCR01000006.1"/>
</dbReference>
<name>A0A0F3RTP3_9LACO</name>
<evidence type="ECO:0000313" key="1">
    <source>
        <dbReference type="EMBL" id="KJW13346.1"/>
    </source>
</evidence>